<dbReference type="InterPro" id="IPR003352">
    <property type="entry name" value="PTS_EIIC"/>
</dbReference>
<feature type="transmembrane region" description="Helical" evidence="12">
    <location>
        <begin position="402"/>
        <end position="425"/>
    </location>
</feature>
<feature type="transmembrane region" description="Helical" evidence="12">
    <location>
        <begin position="445"/>
        <end position="469"/>
    </location>
</feature>
<evidence type="ECO:0000256" key="3">
    <source>
        <dbReference type="ARBA" id="ARBA00022475"/>
    </source>
</evidence>
<evidence type="ECO:0000256" key="5">
    <source>
        <dbReference type="ARBA" id="ARBA00022679"/>
    </source>
</evidence>
<dbReference type="InterPro" id="IPR018113">
    <property type="entry name" value="PTrfase_EIIB_Cys"/>
</dbReference>
<dbReference type="Gene3D" id="3.30.1360.60">
    <property type="entry name" value="Glucose permease domain IIB"/>
    <property type="match status" value="1"/>
</dbReference>
<keyword evidence="10 12" id="KW-0472">Membrane</keyword>
<evidence type="ECO:0000259" key="14">
    <source>
        <dbReference type="PROSITE" id="PS51103"/>
    </source>
</evidence>
<evidence type="ECO:0000256" key="9">
    <source>
        <dbReference type="ARBA" id="ARBA00022989"/>
    </source>
</evidence>
<feature type="transmembrane region" description="Helical" evidence="12">
    <location>
        <begin position="319"/>
        <end position="337"/>
    </location>
</feature>
<dbReference type="InterPro" id="IPR036878">
    <property type="entry name" value="Glu_permease_IIB"/>
</dbReference>
<dbReference type="InterPro" id="IPR050558">
    <property type="entry name" value="PTS_Sugar-Specific_Components"/>
</dbReference>
<evidence type="ECO:0000256" key="8">
    <source>
        <dbReference type="ARBA" id="ARBA00022777"/>
    </source>
</evidence>
<feature type="transmembrane region" description="Helical" evidence="12">
    <location>
        <begin position="114"/>
        <end position="141"/>
    </location>
</feature>
<dbReference type="PROSITE" id="PS51103">
    <property type="entry name" value="PTS_EIIC_TYPE_1"/>
    <property type="match status" value="1"/>
</dbReference>
<evidence type="ECO:0000256" key="10">
    <source>
        <dbReference type="ARBA" id="ARBA00023136"/>
    </source>
</evidence>
<dbReference type="Proteomes" id="UP000664495">
    <property type="component" value="Unassembled WGS sequence"/>
</dbReference>
<keyword evidence="4" id="KW-0762">Sugar transport</keyword>
<feature type="transmembrane region" description="Helical" evidence="12">
    <location>
        <begin position="178"/>
        <end position="195"/>
    </location>
</feature>
<feature type="transmembrane region" description="Helical" evidence="12">
    <location>
        <begin position="292"/>
        <end position="312"/>
    </location>
</feature>
<dbReference type="Pfam" id="PF02378">
    <property type="entry name" value="PTS_EIIC"/>
    <property type="match status" value="1"/>
</dbReference>
<reference evidence="15 16" key="1">
    <citation type="submission" date="2021-03" db="EMBL/GenBank/DDBJ databases">
        <title>Enterococcal diversity collection.</title>
        <authorList>
            <person name="Gilmore M.S."/>
            <person name="Schwartzman J."/>
            <person name="Van Tyne D."/>
            <person name="Martin M."/>
            <person name="Earl A.M."/>
            <person name="Manson A.L."/>
            <person name="Straub T."/>
            <person name="Salamzade R."/>
            <person name="Saavedra J."/>
            <person name="Lebreton F."/>
            <person name="Prichula J."/>
            <person name="Schaufler K."/>
            <person name="Gaca A."/>
            <person name="Sgardioli B."/>
            <person name="Wagenaar J."/>
            <person name="Strong T."/>
        </authorList>
    </citation>
    <scope>NUCLEOTIDE SEQUENCE [LARGE SCALE GENOMIC DNA]</scope>
    <source>
        <strain evidence="15 16">MJM16</strain>
    </source>
</reference>
<dbReference type="PROSITE" id="PS51098">
    <property type="entry name" value="PTS_EIIB_TYPE_1"/>
    <property type="match status" value="1"/>
</dbReference>
<keyword evidence="6" id="KW-0598">Phosphotransferase system</keyword>
<keyword evidence="3" id="KW-1003">Cell membrane</keyword>
<organism evidence="15 16">
    <name type="scientific">Candidatus Enterococcus murrayae</name>
    <dbReference type="NCBI Taxonomy" id="2815321"/>
    <lineage>
        <taxon>Bacteria</taxon>
        <taxon>Bacillati</taxon>
        <taxon>Bacillota</taxon>
        <taxon>Bacilli</taxon>
        <taxon>Lactobacillales</taxon>
        <taxon>Enterococcaceae</taxon>
        <taxon>Enterococcus</taxon>
    </lineage>
</organism>
<feature type="domain" description="PTS EIIC type-1" evidence="14">
    <location>
        <begin position="109"/>
        <end position="472"/>
    </location>
</feature>
<comment type="subcellular location">
    <subcellularLocation>
        <location evidence="1">Cell membrane</location>
        <topology evidence="1">Multi-pass membrane protein</topology>
    </subcellularLocation>
</comment>
<feature type="transmembrane region" description="Helical" evidence="12">
    <location>
        <begin position="147"/>
        <end position="166"/>
    </location>
</feature>
<dbReference type="Pfam" id="PF00367">
    <property type="entry name" value="PTS_EIIB"/>
    <property type="match status" value="1"/>
</dbReference>
<evidence type="ECO:0000259" key="13">
    <source>
        <dbReference type="PROSITE" id="PS51098"/>
    </source>
</evidence>
<name>A0ABS3HGS5_9ENTE</name>
<feature type="active site" description="Phosphocysteine intermediate; for EIIB activity" evidence="11">
    <location>
        <position position="27"/>
    </location>
</feature>
<dbReference type="RefSeq" id="WP_207108402.1">
    <property type="nucleotide sequence ID" value="NZ_JAFLVR010000021.1"/>
</dbReference>
<feature type="transmembrane region" description="Helical" evidence="12">
    <location>
        <begin position="261"/>
        <end position="286"/>
    </location>
</feature>
<comment type="caution">
    <text evidence="15">The sequence shown here is derived from an EMBL/GenBank/DDBJ whole genome shotgun (WGS) entry which is preliminary data.</text>
</comment>
<evidence type="ECO:0000256" key="1">
    <source>
        <dbReference type="ARBA" id="ARBA00004651"/>
    </source>
</evidence>
<dbReference type="CDD" id="cd00212">
    <property type="entry name" value="PTS_IIB_glc"/>
    <property type="match status" value="1"/>
</dbReference>
<evidence type="ECO:0000256" key="11">
    <source>
        <dbReference type="PROSITE-ProRule" id="PRU00421"/>
    </source>
</evidence>
<dbReference type="PANTHER" id="PTHR30175:SF1">
    <property type="entry name" value="PTS SYSTEM ARBUTIN-, CELLOBIOSE-, AND SALICIN-SPECIFIC EIIBC COMPONENT-RELATED"/>
    <property type="match status" value="1"/>
</dbReference>
<keyword evidence="8" id="KW-0418">Kinase</keyword>
<feature type="transmembrane region" description="Helical" evidence="12">
    <location>
        <begin position="343"/>
        <end position="364"/>
    </location>
</feature>
<sequence length="472" mass="50888">MGKYDNLNDFIIENVGGDNNITALTHCVTRLRFTLKDESLVNREALVNHGEIMTAQAANGQYQVVVGMQVDDIYQAMLPKLSISGSTVEKDSEQAKEGDKKTLLNRFIDTITKIITPTLGVMVGCSLILGVQSLLVAFHVITPGDGTFVILNAIGYALFTFFPIILGYTSAKTFDSDPFIGMIVGAALVFPNLVADLTGSDVLYKLFDGTIFQTNIHSNFLGLPIVFPQNGYTSTVIPIILSMFFLSKLERFVKGIIPKSLHFTFVPFFTLILGVPATILVFGPIANVASSLISSAILGLFSFSPIIAALFIGTLYTPLVILGLHWPLVAIGINNLATTGTDYLLPMIFTAPLAQMAVVFAVYLKTKNPEVKKICVPAMVSDFFCIIEPSIYGITLPVKKRFVFTCIGTAVGALIIAMADVHNFASTIGVLGIGGFINPQTGNTSFVLIVALATLATMAVSFLLTIFTYSED</sequence>
<dbReference type="InterPro" id="IPR001996">
    <property type="entry name" value="PTS_IIB_1"/>
</dbReference>
<dbReference type="SUPFAM" id="SSF55604">
    <property type="entry name" value="Glucose permease domain IIB"/>
    <property type="match status" value="1"/>
</dbReference>
<keyword evidence="7 12" id="KW-0812">Transmembrane</keyword>
<evidence type="ECO:0000256" key="2">
    <source>
        <dbReference type="ARBA" id="ARBA00022448"/>
    </source>
</evidence>
<dbReference type="EMBL" id="JAFLVR010000021">
    <property type="protein sequence ID" value="MBO0452629.1"/>
    <property type="molecule type" value="Genomic_DNA"/>
</dbReference>
<evidence type="ECO:0000313" key="15">
    <source>
        <dbReference type="EMBL" id="MBO0452629.1"/>
    </source>
</evidence>
<evidence type="ECO:0000256" key="4">
    <source>
        <dbReference type="ARBA" id="ARBA00022597"/>
    </source>
</evidence>
<evidence type="ECO:0000256" key="7">
    <source>
        <dbReference type="ARBA" id="ARBA00022692"/>
    </source>
</evidence>
<dbReference type="PANTHER" id="PTHR30175">
    <property type="entry name" value="PHOSPHOTRANSFERASE SYSTEM TRANSPORT PROTEIN"/>
    <property type="match status" value="1"/>
</dbReference>
<proteinExistence type="predicted"/>
<evidence type="ECO:0000313" key="16">
    <source>
        <dbReference type="Proteomes" id="UP000664495"/>
    </source>
</evidence>
<evidence type="ECO:0000256" key="6">
    <source>
        <dbReference type="ARBA" id="ARBA00022683"/>
    </source>
</evidence>
<feature type="transmembrane region" description="Helical" evidence="12">
    <location>
        <begin position="231"/>
        <end position="249"/>
    </location>
</feature>
<gene>
    <name evidence="15" type="ORF">JZO85_10130</name>
</gene>
<keyword evidence="2" id="KW-0813">Transport</keyword>
<keyword evidence="16" id="KW-1185">Reference proteome</keyword>
<keyword evidence="5" id="KW-0808">Transferase</keyword>
<dbReference type="InterPro" id="IPR013013">
    <property type="entry name" value="PTS_EIIC_1"/>
</dbReference>
<keyword evidence="9 12" id="KW-1133">Transmembrane helix</keyword>
<feature type="domain" description="PTS EIIB type-1" evidence="13">
    <location>
        <begin position="5"/>
        <end position="87"/>
    </location>
</feature>
<protein>
    <submittedName>
        <fullName evidence="15">PTS transporter subunit EIIC</fullName>
    </submittedName>
</protein>
<accession>A0ABS3HGS5</accession>
<evidence type="ECO:0000256" key="12">
    <source>
        <dbReference type="SAM" id="Phobius"/>
    </source>
</evidence>
<dbReference type="PROSITE" id="PS01035">
    <property type="entry name" value="PTS_EIIB_TYPE_1_CYS"/>
    <property type="match status" value="1"/>
</dbReference>